<evidence type="ECO:0000313" key="10">
    <source>
        <dbReference type="Proteomes" id="UP001314263"/>
    </source>
</evidence>
<evidence type="ECO:0000313" key="9">
    <source>
        <dbReference type="EMBL" id="CAK0784333.1"/>
    </source>
</evidence>
<keyword evidence="3" id="KW-0227">DNA damage</keyword>
<feature type="region of interest" description="Disordered" evidence="6">
    <location>
        <begin position="712"/>
        <end position="757"/>
    </location>
</feature>
<dbReference type="GO" id="GO:0006289">
    <property type="term" value="P:nucleotide-excision repair"/>
    <property type="evidence" value="ECO:0007669"/>
    <property type="project" value="InterPro"/>
</dbReference>
<dbReference type="InterPro" id="IPR004583">
    <property type="entry name" value="DNA_repair_Rad4"/>
</dbReference>
<feature type="compositionally biased region" description="Basic and acidic residues" evidence="6">
    <location>
        <begin position="1065"/>
        <end position="1083"/>
    </location>
</feature>
<keyword evidence="4" id="KW-0234">DNA repair</keyword>
<dbReference type="InterPro" id="IPR018325">
    <property type="entry name" value="Rad4/PNGase_transGLS-fold"/>
</dbReference>
<reference evidence="9 10" key="1">
    <citation type="submission" date="2023-10" db="EMBL/GenBank/DDBJ databases">
        <authorList>
            <person name="Maclean D."/>
            <person name="Macfadyen A."/>
        </authorList>
    </citation>
    <scope>NUCLEOTIDE SEQUENCE [LARGE SCALE GENOMIC DNA]</scope>
</reference>
<feature type="domain" description="Rad4 beta-hairpin" evidence="7">
    <location>
        <begin position="648"/>
        <end position="699"/>
    </location>
</feature>
<evidence type="ECO:0000256" key="3">
    <source>
        <dbReference type="ARBA" id="ARBA00022763"/>
    </source>
</evidence>
<feature type="compositionally biased region" description="Polar residues" evidence="6">
    <location>
        <begin position="481"/>
        <end position="492"/>
    </location>
</feature>
<feature type="region of interest" description="Disordered" evidence="6">
    <location>
        <begin position="985"/>
        <end position="1110"/>
    </location>
</feature>
<feature type="region of interest" description="Disordered" evidence="6">
    <location>
        <begin position="1"/>
        <end position="72"/>
    </location>
</feature>
<dbReference type="AlphaFoldDB" id="A0AAV1IEM2"/>
<gene>
    <name evidence="9" type="ORF">CVIRNUC_007537</name>
</gene>
<feature type="region of interest" description="Disordered" evidence="6">
    <location>
        <begin position="597"/>
        <end position="624"/>
    </location>
</feature>
<comment type="caution">
    <text evidence="9">The sequence shown here is derived from an EMBL/GenBank/DDBJ whole genome shotgun (WGS) entry which is preliminary data.</text>
</comment>
<dbReference type="Gene3D" id="3.10.620.30">
    <property type="match status" value="1"/>
</dbReference>
<sequence length="1110" mass="118529">MPGKAQGETLAGASERHLQALISKKKRSGPHAQPGLNTAFRAVHDAVGLPAANRASGPSGTCGAPAKANWDEADAPGALGEMEEDDEHDWEAQSSDGDDQAVAPVGEALELIIDAPSDVAEKSSQQKGERPLTRQEKRQKALDDWYKKLANQERAQLQQVLHRCSALCTLAHGLLLDKAANSSLLQAIALSLLDSTAELRAHDDRGSSTAALQPAVSCFSKSFSVLSLEDARKQGEEAPAGGVELAVERLQAVAAAKSGTPEQLVALFVAAMRAHGLLARSVRALDVLPLRPGRGVEASSRVAQGAPKRHKPDAAKGAAPRGHVEPIGPGNSKRAPARRRRNAQQETDPPAEEVRAGGKGAKRKRSPKAEKAKAAAAESAAHPAEVENSSASARAPESGDNSKENAATPDGDASAKRKGDLEFENQLAMALQASAAAPPSSKPSGDSVRHGDIPGSSAAKLKSAEPAEALTPGSGPDPVSTPASKRQKTLSPQKKPAGALWGRAARRPHGGRCWAEVYCGSAESGSWVHADPVSGAVDRAYEMEKGFVRDTPLTYVVALSGNTAKDVTQRYVKSMRPLQRLRDEEWWAETVAQLRPKLQLSKPQPRRAGQGTSAKGSKQEDAAGRPEYNAHMLSAREDAELQQKANAEIQDVPNTIPAFKSHPKFVLERHVGRYDMLKPGSQKVGFHRGEAFYLREDLTHLHTADMWERQGRAVKPSELSTPAKEVRKRGSKDEEPADSSLAAEEAEMFGEQDEDDPFITKNKDTAAAIEITKLYGDWQTDEWIPPKAEHGIVPKNERGNVLCPPLAYALPLGTVHLQGMPRVTMTCKALELDYAVAMVGFETRGGQSVPCFDGVVVCEEHADIITDAYHTAERERQEKAAIKARAAAEAHWRNLLRSIFTRLHVQGQYATADAAVTPEIGRAPAPAQHEVVSMDSEEEREEEKPARKSGAAAAAAIAAAKEGAAALKLRKATWKDPVVAAREAAARQRSAANDRAAQGHEAAVQQSAPALAAAQDHAPGQGRSGAQARIGIGARTEQAEHVEASEPAPKAGRARTRQAGGQQRAAERPRRRAQQEGGKDSRGGARAGRSRSMQQRRRIGDGITVECEEI</sequence>
<feature type="compositionally biased region" description="Low complexity" evidence="6">
    <location>
        <begin position="985"/>
        <end position="1018"/>
    </location>
</feature>
<evidence type="ECO:0000256" key="5">
    <source>
        <dbReference type="ARBA" id="ARBA00023242"/>
    </source>
</evidence>
<dbReference type="InterPro" id="IPR042488">
    <property type="entry name" value="Rad4_BHD3_sf"/>
</dbReference>
<dbReference type="SMART" id="SM01030">
    <property type="entry name" value="BHD_1"/>
    <property type="match status" value="1"/>
</dbReference>
<feature type="region of interest" description="Disordered" evidence="6">
    <location>
        <begin position="296"/>
        <end position="505"/>
    </location>
</feature>
<dbReference type="PANTHER" id="PTHR12135">
    <property type="entry name" value="DNA REPAIR PROTEIN XP-C / RAD4"/>
    <property type="match status" value="1"/>
</dbReference>
<feature type="compositionally biased region" description="Basic and acidic residues" evidence="6">
    <location>
        <begin position="127"/>
        <end position="137"/>
    </location>
</feature>
<evidence type="ECO:0000259" key="7">
    <source>
        <dbReference type="SMART" id="SM01030"/>
    </source>
</evidence>
<dbReference type="GO" id="GO:0003697">
    <property type="term" value="F:single-stranded DNA binding"/>
    <property type="evidence" value="ECO:0007669"/>
    <property type="project" value="TreeGrafter"/>
</dbReference>
<dbReference type="SUPFAM" id="SSF54001">
    <property type="entry name" value="Cysteine proteinases"/>
    <property type="match status" value="1"/>
</dbReference>
<evidence type="ECO:0000256" key="6">
    <source>
        <dbReference type="SAM" id="MobiDB-lite"/>
    </source>
</evidence>
<dbReference type="Pfam" id="PF10403">
    <property type="entry name" value="BHD_1"/>
    <property type="match status" value="1"/>
</dbReference>
<dbReference type="Gene3D" id="3.30.70.2460">
    <property type="entry name" value="Rad4, beta-hairpin domain BHD3"/>
    <property type="match status" value="1"/>
</dbReference>
<dbReference type="GO" id="GO:0071942">
    <property type="term" value="C:XPC complex"/>
    <property type="evidence" value="ECO:0007669"/>
    <property type="project" value="TreeGrafter"/>
</dbReference>
<comment type="similarity">
    <text evidence="2">Belongs to the XPC family.</text>
</comment>
<dbReference type="GO" id="GO:0005737">
    <property type="term" value="C:cytoplasm"/>
    <property type="evidence" value="ECO:0007669"/>
    <property type="project" value="TreeGrafter"/>
</dbReference>
<protein>
    <submittedName>
        <fullName evidence="9">Uncharacterized protein</fullName>
    </submittedName>
</protein>
<proteinExistence type="inferred from homology"/>
<keyword evidence="5" id="KW-0539">Nucleus</keyword>
<dbReference type="InterPro" id="IPR018328">
    <property type="entry name" value="Rad4_beta-hairpin_dom3"/>
</dbReference>
<comment type="subcellular location">
    <subcellularLocation>
        <location evidence="1">Nucleus</location>
    </subcellularLocation>
</comment>
<name>A0AAV1IEM2_9CHLO</name>
<dbReference type="PANTHER" id="PTHR12135:SF0">
    <property type="entry name" value="DNA REPAIR PROTEIN COMPLEMENTING XP-C CELLS"/>
    <property type="match status" value="1"/>
</dbReference>
<accession>A0AAV1IEM2</accession>
<dbReference type="InterPro" id="IPR036985">
    <property type="entry name" value="Transglutaminase-like_sf"/>
</dbReference>
<feature type="region of interest" description="Disordered" evidence="6">
    <location>
        <begin position="925"/>
        <end position="951"/>
    </location>
</feature>
<dbReference type="GO" id="GO:0003684">
    <property type="term" value="F:damaged DNA binding"/>
    <property type="evidence" value="ECO:0007669"/>
    <property type="project" value="InterPro"/>
</dbReference>
<dbReference type="GO" id="GO:0000111">
    <property type="term" value="C:nucleotide-excision repair factor 2 complex"/>
    <property type="evidence" value="ECO:0007669"/>
    <property type="project" value="TreeGrafter"/>
</dbReference>
<evidence type="ECO:0000259" key="8">
    <source>
        <dbReference type="SMART" id="SM01032"/>
    </source>
</evidence>
<dbReference type="Pfam" id="PF10405">
    <property type="entry name" value="BHD_3"/>
    <property type="match status" value="1"/>
</dbReference>
<dbReference type="InterPro" id="IPR038765">
    <property type="entry name" value="Papain-like_cys_pep_sf"/>
</dbReference>
<dbReference type="Proteomes" id="UP001314263">
    <property type="component" value="Unassembled WGS sequence"/>
</dbReference>
<dbReference type="InterPro" id="IPR018327">
    <property type="entry name" value="BHD_2"/>
</dbReference>
<evidence type="ECO:0000256" key="2">
    <source>
        <dbReference type="ARBA" id="ARBA00009525"/>
    </source>
</evidence>
<dbReference type="InterPro" id="IPR018326">
    <property type="entry name" value="Rad4_beta-hairpin_dom1"/>
</dbReference>
<feature type="region of interest" description="Disordered" evidence="6">
    <location>
        <begin position="116"/>
        <end position="137"/>
    </location>
</feature>
<dbReference type="EMBL" id="CAUYUE010000010">
    <property type="protein sequence ID" value="CAK0784333.1"/>
    <property type="molecule type" value="Genomic_DNA"/>
</dbReference>
<dbReference type="Gene3D" id="3.90.260.10">
    <property type="entry name" value="Transglutaminase-like"/>
    <property type="match status" value="1"/>
</dbReference>
<feature type="compositionally biased region" description="Low complexity" evidence="6">
    <location>
        <begin position="433"/>
        <end position="444"/>
    </location>
</feature>
<feature type="domain" description="Rad4 beta-hairpin" evidence="8">
    <location>
        <begin position="793"/>
        <end position="869"/>
    </location>
</feature>
<dbReference type="GO" id="GO:0006298">
    <property type="term" value="P:mismatch repair"/>
    <property type="evidence" value="ECO:0007669"/>
    <property type="project" value="TreeGrafter"/>
</dbReference>
<keyword evidence="10" id="KW-1185">Reference proteome</keyword>
<dbReference type="Pfam" id="PF10404">
    <property type="entry name" value="BHD_2"/>
    <property type="match status" value="1"/>
</dbReference>
<feature type="compositionally biased region" description="Acidic residues" evidence="6">
    <location>
        <begin position="744"/>
        <end position="757"/>
    </location>
</feature>
<dbReference type="SMART" id="SM01032">
    <property type="entry name" value="BHD_3"/>
    <property type="match status" value="1"/>
</dbReference>
<organism evidence="9 10">
    <name type="scientific">Coccomyxa viridis</name>
    <dbReference type="NCBI Taxonomy" id="1274662"/>
    <lineage>
        <taxon>Eukaryota</taxon>
        <taxon>Viridiplantae</taxon>
        <taxon>Chlorophyta</taxon>
        <taxon>core chlorophytes</taxon>
        <taxon>Trebouxiophyceae</taxon>
        <taxon>Trebouxiophyceae incertae sedis</taxon>
        <taxon>Coccomyxaceae</taxon>
        <taxon>Coccomyxa</taxon>
    </lineage>
</organism>
<dbReference type="Gene3D" id="2.20.20.110">
    <property type="entry name" value="Rad4, beta-hairpin domain BHD1"/>
    <property type="match status" value="1"/>
</dbReference>
<evidence type="ECO:0000256" key="1">
    <source>
        <dbReference type="ARBA" id="ARBA00004123"/>
    </source>
</evidence>
<dbReference type="Pfam" id="PF03835">
    <property type="entry name" value="Rad4"/>
    <property type="match status" value="1"/>
</dbReference>
<evidence type="ECO:0000256" key="4">
    <source>
        <dbReference type="ARBA" id="ARBA00023204"/>
    </source>
</evidence>
<feature type="compositionally biased region" description="Low complexity" evidence="6">
    <location>
        <begin position="374"/>
        <end position="383"/>
    </location>
</feature>